<organism evidence="2 3">
    <name type="scientific">Rhizophagus irregularis</name>
    <dbReference type="NCBI Taxonomy" id="588596"/>
    <lineage>
        <taxon>Eukaryota</taxon>
        <taxon>Fungi</taxon>
        <taxon>Fungi incertae sedis</taxon>
        <taxon>Mucoromycota</taxon>
        <taxon>Glomeromycotina</taxon>
        <taxon>Glomeromycetes</taxon>
        <taxon>Glomerales</taxon>
        <taxon>Glomeraceae</taxon>
        <taxon>Rhizophagus</taxon>
    </lineage>
</organism>
<accession>A0A2N0QIA5</accession>
<protein>
    <submittedName>
        <fullName evidence="2">Uncharacterized protein</fullName>
    </submittedName>
</protein>
<dbReference type="AlphaFoldDB" id="A0A2N0QIA5"/>
<evidence type="ECO:0000313" key="3">
    <source>
        <dbReference type="Proteomes" id="UP000232688"/>
    </source>
</evidence>
<feature type="transmembrane region" description="Helical" evidence="1">
    <location>
        <begin position="30"/>
        <end position="50"/>
    </location>
</feature>
<evidence type="ECO:0000256" key="1">
    <source>
        <dbReference type="SAM" id="Phobius"/>
    </source>
</evidence>
<keyword evidence="1" id="KW-1133">Transmembrane helix</keyword>
<dbReference type="VEuPathDB" id="FungiDB:RhiirA1_485361"/>
<reference evidence="2 3" key="2">
    <citation type="submission" date="2017-10" db="EMBL/GenBank/DDBJ databases">
        <title>Genome analyses suggest a sexual origin of heterokaryosis in a supposedly ancient asexual fungus.</title>
        <authorList>
            <person name="Corradi N."/>
            <person name="Sedzielewska K."/>
            <person name="Noel J."/>
            <person name="Charron P."/>
            <person name="Farinelli L."/>
            <person name="Marton T."/>
            <person name="Kruger M."/>
            <person name="Pelin A."/>
            <person name="Brachmann A."/>
            <person name="Corradi N."/>
        </authorList>
    </citation>
    <scope>NUCLEOTIDE SEQUENCE [LARGE SCALE GENOMIC DNA]</scope>
    <source>
        <strain evidence="2 3">A1</strain>
    </source>
</reference>
<gene>
    <name evidence="2" type="ORF">RhiirA1_485361</name>
</gene>
<sequence>SFSHCSNLTTGTPSPRLSPLFLPVNESTELGRNLASLVACTIAFLIAALISN</sequence>
<name>A0A2N0QIA5_9GLOM</name>
<proteinExistence type="predicted"/>
<evidence type="ECO:0000313" key="2">
    <source>
        <dbReference type="EMBL" id="PKC50783.1"/>
    </source>
</evidence>
<feature type="non-terminal residue" evidence="2">
    <location>
        <position position="1"/>
    </location>
</feature>
<dbReference type="Proteomes" id="UP000232688">
    <property type="component" value="Unassembled WGS sequence"/>
</dbReference>
<dbReference type="EMBL" id="LLXH01009064">
    <property type="protein sequence ID" value="PKC50783.1"/>
    <property type="molecule type" value="Genomic_DNA"/>
</dbReference>
<keyword evidence="1" id="KW-0472">Membrane</keyword>
<reference evidence="2 3" key="1">
    <citation type="submission" date="2017-10" db="EMBL/GenBank/DDBJ databases">
        <title>Extensive intraspecific genome diversity in a model arbuscular mycorrhizal fungus.</title>
        <authorList>
            <person name="Chen E.C.H."/>
            <person name="Morin E."/>
            <person name="Baudet D."/>
            <person name="Noel J."/>
            <person name="Ndikumana S."/>
            <person name="Charron P."/>
            <person name="St-Onge C."/>
            <person name="Giorgi J."/>
            <person name="Grigoriev I.V."/>
            <person name="Roux C."/>
            <person name="Martin F.M."/>
            <person name="Corradi N."/>
        </authorList>
    </citation>
    <scope>NUCLEOTIDE SEQUENCE [LARGE SCALE GENOMIC DNA]</scope>
    <source>
        <strain evidence="2 3">A1</strain>
    </source>
</reference>
<keyword evidence="1" id="KW-0812">Transmembrane</keyword>
<comment type="caution">
    <text evidence="2">The sequence shown here is derived from an EMBL/GenBank/DDBJ whole genome shotgun (WGS) entry which is preliminary data.</text>
</comment>